<keyword evidence="4 5" id="KW-0949">S-adenosyl-L-methionine</keyword>
<evidence type="ECO:0000259" key="7">
    <source>
        <dbReference type="PROSITE" id="PS50123"/>
    </source>
</evidence>
<dbReference type="PIRSF" id="PIRSF000410">
    <property type="entry name" value="CheR"/>
    <property type="match status" value="1"/>
</dbReference>
<protein>
    <recommendedName>
        <fullName evidence="5">Chemotaxis protein methyltransferase</fullName>
        <ecNumber evidence="5">2.1.1.80</ecNumber>
    </recommendedName>
</protein>
<comment type="caution">
    <text evidence="8">The sequence shown here is derived from an EMBL/GenBank/DDBJ whole genome shotgun (WGS) entry which is preliminary data.</text>
</comment>
<feature type="binding site" evidence="6">
    <location>
        <position position="120"/>
    </location>
    <ligand>
        <name>S-adenosyl-L-methionine</name>
        <dbReference type="ChEBI" id="CHEBI:59789"/>
    </ligand>
</feature>
<feature type="binding site" evidence="6">
    <location>
        <position position="78"/>
    </location>
    <ligand>
        <name>S-adenosyl-L-methionine</name>
        <dbReference type="ChEBI" id="CHEBI:59789"/>
    </ligand>
</feature>
<dbReference type="InterPro" id="IPR050903">
    <property type="entry name" value="Bact_Chemotaxis_MeTrfase"/>
</dbReference>
<dbReference type="Proteomes" id="UP000589292">
    <property type="component" value="Unassembled WGS sequence"/>
</dbReference>
<keyword evidence="9" id="KW-1185">Reference proteome</keyword>
<evidence type="ECO:0000256" key="1">
    <source>
        <dbReference type="ARBA" id="ARBA00001541"/>
    </source>
</evidence>
<feature type="binding site" evidence="6">
    <location>
        <begin position="204"/>
        <end position="205"/>
    </location>
    <ligand>
        <name>S-adenosyl-L-methionine</name>
        <dbReference type="ChEBI" id="CHEBI:59789"/>
    </ligand>
</feature>
<proteinExistence type="predicted"/>
<dbReference type="InterPro" id="IPR022641">
    <property type="entry name" value="CheR_N"/>
</dbReference>
<dbReference type="InterPro" id="IPR026024">
    <property type="entry name" value="Chemotaxis_MeTrfase_CheR"/>
</dbReference>
<dbReference type="Gene3D" id="3.40.50.150">
    <property type="entry name" value="Vaccinia Virus protein VP39"/>
    <property type="match status" value="1"/>
</dbReference>
<dbReference type="Pfam" id="PF01739">
    <property type="entry name" value="CheR"/>
    <property type="match status" value="1"/>
</dbReference>
<feature type="binding site" evidence="6">
    <location>
        <position position="84"/>
    </location>
    <ligand>
        <name>S-adenosyl-L-methionine</name>
        <dbReference type="ChEBI" id="CHEBI:59789"/>
    </ligand>
</feature>
<dbReference type="SMART" id="SM00138">
    <property type="entry name" value="MeTrc"/>
    <property type="match status" value="1"/>
</dbReference>
<keyword evidence="3 5" id="KW-0808">Transferase</keyword>
<evidence type="ECO:0000256" key="5">
    <source>
        <dbReference type="PIRNR" id="PIRNR000410"/>
    </source>
</evidence>
<reference evidence="8 9" key="1">
    <citation type="journal article" date="1994" name="Int. J. Syst. Bacteriol.">
        <title>Phylogenetic positions of novel aerobic, bacteriochlorophyll a-containing bacteria and description of Roseococcus thiosulfatophilus gen. nov., sp. nov., Erythromicrobium ramosum gen. nov., sp. nov., and Erythrobacter litoralis sp. nov.</title>
        <authorList>
            <person name="Yurkov V."/>
            <person name="Stackebrandt E."/>
            <person name="Holmes A."/>
            <person name="Fuerst J.A."/>
            <person name="Hugenholtz P."/>
            <person name="Golecki J."/>
            <person name="Gad'on N."/>
            <person name="Gorlenko V.M."/>
            <person name="Kompantseva E.I."/>
            <person name="Drews G."/>
        </authorList>
    </citation>
    <scope>NUCLEOTIDE SEQUENCE [LARGE SCALE GENOMIC DNA]</scope>
    <source>
        <strain evidence="8 9">KR-99</strain>
    </source>
</reference>
<dbReference type="PANTHER" id="PTHR24422:SF26">
    <property type="entry name" value="CHEMOTAXIS PROTEIN METHYLTRANSFERASE"/>
    <property type="match status" value="1"/>
</dbReference>
<feature type="domain" description="CheR-type methyltransferase" evidence="7">
    <location>
        <begin position="7"/>
        <end position="276"/>
    </location>
</feature>
<dbReference type="PANTHER" id="PTHR24422">
    <property type="entry name" value="CHEMOTAXIS PROTEIN METHYLTRANSFERASE"/>
    <property type="match status" value="1"/>
</dbReference>
<comment type="catalytic activity">
    <reaction evidence="1 5">
        <text>L-glutamyl-[protein] + S-adenosyl-L-methionine = [protein]-L-glutamate 5-O-methyl ester + S-adenosyl-L-homocysteine</text>
        <dbReference type="Rhea" id="RHEA:24452"/>
        <dbReference type="Rhea" id="RHEA-COMP:10208"/>
        <dbReference type="Rhea" id="RHEA-COMP:10311"/>
        <dbReference type="ChEBI" id="CHEBI:29973"/>
        <dbReference type="ChEBI" id="CHEBI:57856"/>
        <dbReference type="ChEBI" id="CHEBI:59789"/>
        <dbReference type="ChEBI" id="CHEBI:82795"/>
        <dbReference type="EC" id="2.1.1.80"/>
    </reaction>
</comment>
<dbReference type="InterPro" id="IPR000780">
    <property type="entry name" value="CheR_MeTrfase"/>
</dbReference>
<evidence type="ECO:0000313" key="9">
    <source>
        <dbReference type="Proteomes" id="UP000589292"/>
    </source>
</evidence>
<organism evidence="8 9">
    <name type="scientific">Sphingomonas ursincola</name>
    <dbReference type="NCBI Taxonomy" id="56361"/>
    <lineage>
        <taxon>Bacteria</taxon>
        <taxon>Pseudomonadati</taxon>
        <taxon>Pseudomonadota</taxon>
        <taxon>Alphaproteobacteria</taxon>
        <taxon>Sphingomonadales</taxon>
        <taxon>Sphingomonadaceae</taxon>
        <taxon>Sphingomonas</taxon>
    </lineage>
</organism>
<evidence type="ECO:0000256" key="4">
    <source>
        <dbReference type="ARBA" id="ARBA00022691"/>
    </source>
</evidence>
<gene>
    <name evidence="8" type="ORF">FG486_09205</name>
</gene>
<dbReference type="AlphaFoldDB" id="A0A7V8RDK4"/>
<dbReference type="InterPro" id="IPR036804">
    <property type="entry name" value="CheR_N_sf"/>
</dbReference>
<comment type="function">
    <text evidence="5">Methylation of the membrane-bound methyl-accepting chemotaxis proteins (MCP) to form gamma-glutamyl methyl ester residues in MCP.</text>
</comment>
<feature type="binding site" evidence="6">
    <location>
        <position position="80"/>
    </location>
    <ligand>
        <name>S-adenosyl-L-methionine</name>
        <dbReference type="ChEBI" id="CHEBI:59789"/>
    </ligand>
</feature>
<dbReference type="EMBL" id="VDES01000002">
    <property type="protein sequence ID" value="MBA1374515.1"/>
    <property type="molecule type" value="Genomic_DNA"/>
</dbReference>
<accession>A0A7V8RDK4</accession>
<name>A0A7V8RDK4_9SPHN</name>
<dbReference type="PROSITE" id="PS50123">
    <property type="entry name" value="CHER"/>
    <property type="match status" value="1"/>
</dbReference>
<dbReference type="GO" id="GO:0032259">
    <property type="term" value="P:methylation"/>
    <property type="evidence" value="ECO:0007669"/>
    <property type="project" value="UniProtKB-KW"/>
</dbReference>
<feature type="binding site" evidence="6">
    <location>
        <begin position="222"/>
        <end position="223"/>
    </location>
    <ligand>
        <name>S-adenosyl-L-methionine</name>
        <dbReference type="ChEBI" id="CHEBI:59789"/>
    </ligand>
</feature>
<dbReference type="Pfam" id="PF03705">
    <property type="entry name" value="CheR_N"/>
    <property type="match status" value="1"/>
</dbReference>
<evidence type="ECO:0000256" key="6">
    <source>
        <dbReference type="PIRSR" id="PIRSR000410-1"/>
    </source>
</evidence>
<keyword evidence="2 5" id="KW-0489">Methyltransferase</keyword>
<sequence>MPVTDGISPQHFRALSALIYSATGIRMPPSKTTMLEGRLRRRVRDNGFASIADYCAYILSGDVSQADMDDFLNAVTTNKTDFFRERNHFDFLVSDILPDYQKRGQRMLRCWSAASSNGAEAYTLAMVLDDYARTKDGPDYEILATDLDTEMLQTGIRGIYPAEMVTPVPPALRRRYVMEPKDPSRRDVRIAAALRKKVSFGRLNLMNDHYPIGAPVDIILCRNVLIYFDKPTQHKVVTRLCEQLRPGGYLLLGHSESIAGFSGQLKSVCNTVFQKV</sequence>
<dbReference type="SUPFAM" id="SSF53335">
    <property type="entry name" value="S-adenosyl-L-methionine-dependent methyltransferases"/>
    <property type="match status" value="1"/>
</dbReference>
<dbReference type="EC" id="2.1.1.80" evidence="5"/>
<dbReference type="InterPro" id="IPR022642">
    <property type="entry name" value="CheR_C"/>
</dbReference>
<feature type="binding site" evidence="6">
    <location>
        <position position="146"/>
    </location>
    <ligand>
        <name>S-adenosyl-L-methionine</name>
        <dbReference type="ChEBI" id="CHEBI:59789"/>
    </ligand>
</feature>
<evidence type="ECO:0000256" key="2">
    <source>
        <dbReference type="ARBA" id="ARBA00022603"/>
    </source>
</evidence>
<dbReference type="SUPFAM" id="SSF47757">
    <property type="entry name" value="Chemotaxis receptor methyltransferase CheR, N-terminal domain"/>
    <property type="match status" value="1"/>
</dbReference>
<dbReference type="Gene3D" id="1.10.155.10">
    <property type="entry name" value="Chemotaxis receptor methyltransferase CheR, N-terminal domain"/>
    <property type="match status" value="1"/>
</dbReference>
<dbReference type="GO" id="GO:0008983">
    <property type="term" value="F:protein-glutamate O-methyltransferase activity"/>
    <property type="evidence" value="ECO:0007669"/>
    <property type="project" value="UniProtKB-EC"/>
</dbReference>
<evidence type="ECO:0000256" key="3">
    <source>
        <dbReference type="ARBA" id="ARBA00022679"/>
    </source>
</evidence>
<evidence type="ECO:0000313" key="8">
    <source>
        <dbReference type="EMBL" id="MBA1374515.1"/>
    </source>
</evidence>
<dbReference type="InterPro" id="IPR029063">
    <property type="entry name" value="SAM-dependent_MTases_sf"/>
</dbReference>
<dbReference type="PRINTS" id="PR00996">
    <property type="entry name" value="CHERMTFRASE"/>
</dbReference>